<name>A0A8X8A753_POPTO</name>
<protein>
    <submittedName>
        <fullName evidence="1">Uncharacterized protein</fullName>
    </submittedName>
</protein>
<gene>
    <name evidence="1" type="ORF">POTOM_009899</name>
</gene>
<organism evidence="1 2">
    <name type="scientific">Populus tomentosa</name>
    <name type="common">Chinese white poplar</name>
    <dbReference type="NCBI Taxonomy" id="118781"/>
    <lineage>
        <taxon>Eukaryota</taxon>
        <taxon>Viridiplantae</taxon>
        <taxon>Streptophyta</taxon>
        <taxon>Embryophyta</taxon>
        <taxon>Tracheophyta</taxon>
        <taxon>Spermatophyta</taxon>
        <taxon>Magnoliopsida</taxon>
        <taxon>eudicotyledons</taxon>
        <taxon>Gunneridae</taxon>
        <taxon>Pentapetalae</taxon>
        <taxon>rosids</taxon>
        <taxon>fabids</taxon>
        <taxon>Malpighiales</taxon>
        <taxon>Salicaceae</taxon>
        <taxon>Saliceae</taxon>
        <taxon>Populus</taxon>
    </lineage>
</organism>
<evidence type="ECO:0000313" key="2">
    <source>
        <dbReference type="Proteomes" id="UP000886885"/>
    </source>
</evidence>
<dbReference type="AlphaFoldDB" id="A0A8X8A753"/>
<proteinExistence type="predicted"/>
<reference evidence="1" key="1">
    <citation type="journal article" date="2020" name="bioRxiv">
        <title>Hybrid origin of Populus tomentosa Carr. identified through genome sequencing and phylogenomic analysis.</title>
        <authorList>
            <person name="An X."/>
            <person name="Gao K."/>
            <person name="Chen Z."/>
            <person name="Li J."/>
            <person name="Yang X."/>
            <person name="Yang X."/>
            <person name="Zhou J."/>
            <person name="Guo T."/>
            <person name="Zhao T."/>
            <person name="Huang S."/>
            <person name="Miao D."/>
            <person name="Khan W.U."/>
            <person name="Rao P."/>
            <person name="Ye M."/>
            <person name="Lei B."/>
            <person name="Liao W."/>
            <person name="Wang J."/>
            <person name="Ji L."/>
            <person name="Li Y."/>
            <person name="Guo B."/>
            <person name="Mustafa N.S."/>
            <person name="Li S."/>
            <person name="Yun Q."/>
            <person name="Keller S.R."/>
            <person name="Mao J."/>
            <person name="Zhang R."/>
            <person name="Strauss S.H."/>
        </authorList>
    </citation>
    <scope>NUCLEOTIDE SEQUENCE</scope>
    <source>
        <strain evidence="1">GM15</strain>
        <tissue evidence="1">Leaf</tissue>
    </source>
</reference>
<dbReference type="Proteomes" id="UP000886885">
    <property type="component" value="Chromosome 2D"/>
</dbReference>
<sequence length="79" mass="9006">MAKGFKKLEVSTAITMRTKLDIERGFWDKHGMLSSQESRTFVNLGVVLNISMTGHESDRVSFDFFVWSGKYVECLLLVS</sequence>
<dbReference type="EMBL" id="JAAWWB010000004">
    <property type="protein sequence ID" value="KAG6784213.1"/>
    <property type="molecule type" value="Genomic_DNA"/>
</dbReference>
<evidence type="ECO:0000313" key="1">
    <source>
        <dbReference type="EMBL" id="KAG6784213.1"/>
    </source>
</evidence>
<keyword evidence="2" id="KW-1185">Reference proteome</keyword>
<comment type="caution">
    <text evidence="1">The sequence shown here is derived from an EMBL/GenBank/DDBJ whole genome shotgun (WGS) entry which is preliminary data.</text>
</comment>
<accession>A0A8X8A753</accession>